<reference evidence="2 3" key="1">
    <citation type="submission" date="2021-02" db="EMBL/GenBank/DDBJ databases">
        <title>Safari Cat Assemblies.</title>
        <authorList>
            <person name="Bredemeyer K.R."/>
            <person name="Murphy W.J."/>
        </authorList>
    </citation>
    <scope>NUCLEOTIDE SEQUENCE [LARGE SCALE GENOMIC DNA]</scope>
</reference>
<dbReference type="InterPro" id="IPR036812">
    <property type="entry name" value="NAD(P)_OxRdtase_dom_sf"/>
</dbReference>
<dbReference type="Proteomes" id="UP000823872">
    <property type="component" value="Chromosome C1"/>
</dbReference>
<dbReference type="Ensembl" id="ENSFCTT00005069135.1">
    <property type="protein sequence ID" value="ENSFCTP00005049437.1"/>
    <property type="gene ID" value="ENSFCTG00005024297.1"/>
</dbReference>
<dbReference type="Gene3D" id="3.20.20.100">
    <property type="entry name" value="NADP-dependent oxidoreductase domain"/>
    <property type="match status" value="1"/>
</dbReference>
<sequence length="242" mass="25688">MGRCMDAPASAAAVRAFLERGHTELDTAFMYSDGQSESILGGLGLGLGGGDCRGNLSLPCTLRRPAGPSRVPAARPSRAPTSRQLRERLAPDSRTFFALTSFLSSFPFREDRPGPSLQQCPVQVQSGTPWLALLGGTERVGIWRCAVPAPFPALRGCPVPADLPEPCPYCSGIPWHSPGSDFGTGGRSASSLLWALDFALWSLGCHVQSAVPPTSRDWQCLAVPGSCGYSVGRASRMGEGRW</sequence>
<evidence type="ECO:0008006" key="4">
    <source>
        <dbReference type="Google" id="ProtNLM"/>
    </source>
</evidence>
<reference evidence="2" key="2">
    <citation type="submission" date="2025-08" db="UniProtKB">
        <authorList>
            <consortium name="Ensembl"/>
        </authorList>
    </citation>
    <scope>IDENTIFICATION</scope>
    <source>
        <strain evidence="2">breed Abyssinian</strain>
    </source>
</reference>
<dbReference type="GeneTree" id="ENSGT00940000164191"/>
<keyword evidence="3" id="KW-1185">Reference proteome</keyword>
<feature type="region of interest" description="Disordered" evidence="1">
    <location>
        <begin position="65"/>
        <end position="86"/>
    </location>
</feature>
<reference evidence="2" key="3">
    <citation type="submission" date="2025-09" db="UniProtKB">
        <authorList>
            <consortium name="Ensembl"/>
        </authorList>
    </citation>
    <scope>IDENTIFICATION</scope>
    <source>
        <strain evidence="2">breed Abyssinian</strain>
    </source>
</reference>
<evidence type="ECO:0000313" key="3">
    <source>
        <dbReference type="Proteomes" id="UP000823872"/>
    </source>
</evidence>
<organism evidence="2 3">
    <name type="scientific">Felis catus</name>
    <name type="common">Cat</name>
    <name type="synonym">Felis silvestris catus</name>
    <dbReference type="NCBI Taxonomy" id="9685"/>
    <lineage>
        <taxon>Eukaryota</taxon>
        <taxon>Metazoa</taxon>
        <taxon>Chordata</taxon>
        <taxon>Craniata</taxon>
        <taxon>Vertebrata</taxon>
        <taxon>Euteleostomi</taxon>
        <taxon>Mammalia</taxon>
        <taxon>Eutheria</taxon>
        <taxon>Laurasiatheria</taxon>
        <taxon>Carnivora</taxon>
        <taxon>Feliformia</taxon>
        <taxon>Felidae</taxon>
        <taxon>Felinae</taxon>
        <taxon>Felis</taxon>
    </lineage>
</organism>
<evidence type="ECO:0000313" key="2">
    <source>
        <dbReference type="Ensembl" id="ENSFCTP00005049437.1"/>
    </source>
</evidence>
<name>A0ABI7ZRA2_FELCA</name>
<protein>
    <recommendedName>
        <fullName evidence="4">NADP-dependent oxidoreductase domain-containing protein</fullName>
    </recommendedName>
</protein>
<evidence type="ECO:0000256" key="1">
    <source>
        <dbReference type="SAM" id="MobiDB-lite"/>
    </source>
</evidence>
<dbReference type="SUPFAM" id="SSF51430">
    <property type="entry name" value="NAD(P)-linked oxidoreductase"/>
    <property type="match status" value="1"/>
</dbReference>
<accession>A0ABI7ZRA2</accession>
<proteinExistence type="predicted"/>